<evidence type="ECO:0000313" key="3">
    <source>
        <dbReference type="EMBL" id="MFD1528995.1"/>
    </source>
</evidence>
<dbReference type="Pfam" id="PF00248">
    <property type="entry name" value="Aldo_ket_red"/>
    <property type="match status" value="1"/>
</dbReference>
<dbReference type="InterPro" id="IPR023210">
    <property type="entry name" value="NADP_OxRdtase_dom"/>
</dbReference>
<feature type="domain" description="NADP-dependent oxidoreductase" evidence="2">
    <location>
        <begin position="19"/>
        <end position="319"/>
    </location>
</feature>
<dbReference type="PANTHER" id="PTHR43364">
    <property type="entry name" value="NADH-SPECIFIC METHYLGLYOXAL REDUCTASE-RELATED"/>
    <property type="match status" value="1"/>
</dbReference>
<comment type="caution">
    <text evidence="3">The sequence shown here is derived from an EMBL/GenBank/DDBJ whole genome shotgun (WGS) entry which is preliminary data.</text>
</comment>
<accession>A0ABW4FFM5</accession>
<evidence type="ECO:0000313" key="4">
    <source>
        <dbReference type="Proteomes" id="UP001597145"/>
    </source>
</evidence>
<dbReference type="RefSeq" id="WP_343974718.1">
    <property type="nucleotide sequence ID" value="NZ_BAAAJG010000008.1"/>
</dbReference>
<keyword evidence="4" id="KW-1185">Reference proteome</keyword>
<evidence type="ECO:0000259" key="2">
    <source>
        <dbReference type="Pfam" id="PF00248"/>
    </source>
</evidence>
<sequence length="335" mass="35522">MSLTTTPLGTTGMELTRAGFGAWAIGGGDWSFAWGPQDDDASVAAIHHAVERGVNWVDTAAVYGLGHSEEVVGRALRELPAAERPYVFTKCGLVWDAADRTVRPRRVMAPAGVREEVEGSLRRLGVDRIDLYQVHWPAEDGTPLDEYWQTMVDLRAEGKVRAIGLSNHDVDQLTAAEKVGHVDSLQPPFSAINRSAAEELAWCDGNGTGVIVYSPMQSGLLTGAFSAERVAALPSDDWRRTAPEFTSRLDRNLALAAALAPVAARHAISVAAVAVAWTLAWPGVTGAIVGARSPEQVDGWVAAADLVLTDADMDEIAAAIASTGAGQGPVRPERG</sequence>
<reference evidence="4" key="1">
    <citation type="journal article" date="2019" name="Int. J. Syst. Evol. Microbiol.">
        <title>The Global Catalogue of Microorganisms (GCM) 10K type strain sequencing project: providing services to taxonomists for standard genome sequencing and annotation.</title>
        <authorList>
            <consortium name="The Broad Institute Genomics Platform"/>
            <consortium name="The Broad Institute Genome Sequencing Center for Infectious Disease"/>
            <person name="Wu L."/>
            <person name="Ma J."/>
        </authorList>
    </citation>
    <scope>NUCLEOTIDE SEQUENCE [LARGE SCALE GENOMIC DNA]</scope>
    <source>
        <strain evidence="4">JCM 12165</strain>
    </source>
</reference>
<dbReference type="EMBL" id="JBHUCP010000004">
    <property type="protein sequence ID" value="MFD1528995.1"/>
    <property type="molecule type" value="Genomic_DNA"/>
</dbReference>
<dbReference type="CDD" id="cd19102">
    <property type="entry name" value="AKR_unchar"/>
    <property type="match status" value="1"/>
</dbReference>
<dbReference type="PANTHER" id="PTHR43364:SF4">
    <property type="entry name" value="NAD(P)-LINKED OXIDOREDUCTASE SUPERFAMILY PROTEIN"/>
    <property type="match status" value="1"/>
</dbReference>
<gene>
    <name evidence="3" type="ORF">ACFSCY_06045</name>
</gene>
<evidence type="ECO:0000256" key="1">
    <source>
        <dbReference type="ARBA" id="ARBA00023002"/>
    </source>
</evidence>
<keyword evidence="1" id="KW-0560">Oxidoreductase</keyword>
<dbReference type="InterPro" id="IPR050523">
    <property type="entry name" value="AKR_Detox_Biosynth"/>
</dbReference>
<dbReference type="InterPro" id="IPR036812">
    <property type="entry name" value="NAD(P)_OxRdtase_dom_sf"/>
</dbReference>
<dbReference type="Proteomes" id="UP001597145">
    <property type="component" value="Unassembled WGS sequence"/>
</dbReference>
<dbReference type="Gene3D" id="3.20.20.100">
    <property type="entry name" value="NADP-dependent oxidoreductase domain"/>
    <property type="match status" value="1"/>
</dbReference>
<dbReference type="SUPFAM" id="SSF51430">
    <property type="entry name" value="NAD(P)-linked oxidoreductase"/>
    <property type="match status" value="1"/>
</dbReference>
<protein>
    <submittedName>
        <fullName evidence="3">Aldo/keto reductase</fullName>
    </submittedName>
</protein>
<name>A0ABW4FFM5_9PSEU</name>
<organism evidence="3 4">
    <name type="scientific">Pseudonocardia aurantiaca</name>
    <dbReference type="NCBI Taxonomy" id="75290"/>
    <lineage>
        <taxon>Bacteria</taxon>
        <taxon>Bacillati</taxon>
        <taxon>Actinomycetota</taxon>
        <taxon>Actinomycetes</taxon>
        <taxon>Pseudonocardiales</taxon>
        <taxon>Pseudonocardiaceae</taxon>
        <taxon>Pseudonocardia</taxon>
    </lineage>
</organism>
<proteinExistence type="predicted"/>